<dbReference type="EC" id="1.3.5.3" evidence="2"/>
<dbReference type="InterPro" id="IPR026816">
    <property type="entry name" value="Flavodoxin_dom"/>
</dbReference>
<evidence type="ECO:0000259" key="1">
    <source>
        <dbReference type="PROSITE" id="PS50902"/>
    </source>
</evidence>
<sequence length="169" mass="17782">MTVLVAYASVTGGTAEIAEWIADELRATGLDAHSVPAGAVPDIAPYEAVVLGSALHMSGWHADARRFAQRFGPVLAGRPAWVFSSGPLEDAGVCAAVPPCTQAVNAMRMMGTRDHATFGGRLSEEAHGWLGFVSRRMAASGHGGDFRDPARVRAWAREIAGAVQTAQRT</sequence>
<dbReference type="Gene3D" id="3.40.50.360">
    <property type="match status" value="1"/>
</dbReference>
<gene>
    <name evidence="2" type="ORF">J2S44_007864</name>
</gene>
<dbReference type="SUPFAM" id="SSF52218">
    <property type="entry name" value="Flavoproteins"/>
    <property type="match status" value="1"/>
</dbReference>
<dbReference type="GO" id="GO:0010181">
    <property type="term" value="F:FMN binding"/>
    <property type="evidence" value="ECO:0007669"/>
    <property type="project" value="InterPro"/>
</dbReference>
<comment type="caution">
    <text evidence="2">The sequence shown here is derived from an EMBL/GenBank/DDBJ whole genome shotgun (WGS) entry which is preliminary data.</text>
</comment>
<feature type="domain" description="Flavodoxin-like" evidence="1">
    <location>
        <begin position="3"/>
        <end position="160"/>
    </location>
</feature>
<organism evidence="2 3">
    <name type="scientific">Catenuloplanes niger</name>
    <dbReference type="NCBI Taxonomy" id="587534"/>
    <lineage>
        <taxon>Bacteria</taxon>
        <taxon>Bacillati</taxon>
        <taxon>Actinomycetota</taxon>
        <taxon>Actinomycetes</taxon>
        <taxon>Micromonosporales</taxon>
        <taxon>Micromonosporaceae</taxon>
        <taxon>Catenuloplanes</taxon>
    </lineage>
</organism>
<evidence type="ECO:0000313" key="2">
    <source>
        <dbReference type="EMBL" id="MDR7327614.1"/>
    </source>
</evidence>
<dbReference type="AlphaFoldDB" id="A0AAE4D065"/>
<name>A0AAE4D065_9ACTN</name>
<proteinExistence type="predicted"/>
<dbReference type="GO" id="GO:0016491">
    <property type="term" value="F:oxidoreductase activity"/>
    <property type="evidence" value="ECO:0007669"/>
    <property type="project" value="UniProtKB-KW"/>
</dbReference>
<accession>A0AAE4D065</accession>
<dbReference type="EMBL" id="JAVDYC010000001">
    <property type="protein sequence ID" value="MDR7327614.1"/>
    <property type="molecule type" value="Genomic_DNA"/>
</dbReference>
<keyword evidence="3" id="KW-1185">Reference proteome</keyword>
<reference evidence="2 3" key="1">
    <citation type="submission" date="2023-07" db="EMBL/GenBank/DDBJ databases">
        <title>Sequencing the genomes of 1000 actinobacteria strains.</title>
        <authorList>
            <person name="Klenk H.-P."/>
        </authorList>
    </citation>
    <scope>NUCLEOTIDE SEQUENCE [LARGE SCALE GENOMIC DNA]</scope>
    <source>
        <strain evidence="2 3">DSM 44711</strain>
    </source>
</reference>
<dbReference type="InterPro" id="IPR029039">
    <property type="entry name" value="Flavoprotein-like_sf"/>
</dbReference>
<dbReference type="Proteomes" id="UP001183629">
    <property type="component" value="Unassembled WGS sequence"/>
</dbReference>
<dbReference type="InterPro" id="IPR008254">
    <property type="entry name" value="Flavodoxin/NO_synth"/>
</dbReference>
<protein>
    <submittedName>
        <fullName evidence="2">Menaquinone-dependent protoporphyrinogen oxidase</fullName>
        <ecNumber evidence="2">1.3.5.3</ecNumber>
    </submittedName>
</protein>
<dbReference type="RefSeq" id="WP_310425114.1">
    <property type="nucleotide sequence ID" value="NZ_JAVDYC010000001.1"/>
</dbReference>
<dbReference type="PROSITE" id="PS50902">
    <property type="entry name" value="FLAVODOXIN_LIKE"/>
    <property type="match status" value="1"/>
</dbReference>
<evidence type="ECO:0000313" key="3">
    <source>
        <dbReference type="Proteomes" id="UP001183629"/>
    </source>
</evidence>
<dbReference type="Pfam" id="PF12724">
    <property type="entry name" value="Flavodoxin_5"/>
    <property type="match status" value="1"/>
</dbReference>
<keyword evidence="2" id="KW-0560">Oxidoreductase</keyword>